<evidence type="ECO:0000313" key="3">
    <source>
        <dbReference type="Proteomes" id="UP000289954"/>
    </source>
</evidence>
<dbReference type="Proteomes" id="UP000289954">
    <property type="component" value="Unassembled WGS sequence"/>
</dbReference>
<feature type="region of interest" description="Disordered" evidence="1">
    <location>
        <begin position="255"/>
        <end position="278"/>
    </location>
</feature>
<comment type="caution">
    <text evidence="2">The sequence shown here is derived from an EMBL/GenBank/DDBJ whole genome shotgun (WGS) entry which is preliminary data.</text>
</comment>
<feature type="compositionally biased region" description="Low complexity" evidence="1">
    <location>
        <begin position="27"/>
        <end position="41"/>
    </location>
</feature>
<reference evidence="2 3" key="1">
    <citation type="submission" date="2019-01" db="EMBL/GenBank/DDBJ databases">
        <title>Draft genome sequence of Cellulomonas takizawaensis strain TKZ-21.</title>
        <authorList>
            <person name="Yamamura H."/>
            <person name="Hayashi T."/>
            <person name="Hamada M."/>
            <person name="Serisawa Y."/>
            <person name="Matsuyama K."/>
            <person name="Nakagawa Y."/>
            <person name="Otoguro M."/>
            <person name="Yanagida F."/>
            <person name="Hayakawa M."/>
        </authorList>
    </citation>
    <scope>NUCLEOTIDE SEQUENCE [LARGE SCALE GENOMIC DNA]</scope>
    <source>
        <strain evidence="2 3">NBRC12680</strain>
    </source>
</reference>
<feature type="region of interest" description="Disordered" evidence="1">
    <location>
        <begin position="150"/>
        <end position="194"/>
    </location>
</feature>
<organism evidence="2 3">
    <name type="scientific">Cellulomonas biazotea</name>
    <dbReference type="NCBI Taxonomy" id="1709"/>
    <lineage>
        <taxon>Bacteria</taxon>
        <taxon>Bacillati</taxon>
        <taxon>Actinomycetota</taxon>
        <taxon>Actinomycetes</taxon>
        <taxon>Micrococcales</taxon>
        <taxon>Cellulomonadaceae</taxon>
        <taxon>Cellulomonas</taxon>
    </lineage>
</organism>
<keyword evidence="3" id="KW-1185">Reference proteome</keyword>
<dbReference type="AlphaFoldDB" id="A0A402DRE3"/>
<feature type="compositionally biased region" description="Basic and acidic residues" evidence="1">
    <location>
        <begin position="1"/>
        <end position="11"/>
    </location>
</feature>
<sequence length="278" mass="28733">MRENPTHKADPDVLWGPYSRPAPTWDAARAALSRNSAARPAQIRGSSADEEGRAVSATAEGATMRDEHEPAEPGRDHPTDRHLGHVDRSAGQVDRPAGPGDAHAEPARSHQVHESDVRLALERLSLGDRALTVHRATAFLTALGVTVTHDGPPAPDADARDEAPAGAVSADRASADVPTPGDAPVPSAVGTALPTPRDLPVPSTVGSAVPATSAVPAARVTAVVATPAPDAEDDPTDGDIANLLEVLAHLHDRGTTTADDLRGRPRTLQPRPTAVATV</sequence>
<name>A0A402DRE3_9CELL</name>
<evidence type="ECO:0000256" key="1">
    <source>
        <dbReference type="SAM" id="MobiDB-lite"/>
    </source>
</evidence>
<dbReference type="EMBL" id="BIMR01000126">
    <property type="protein sequence ID" value="GCE76720.1"/>
    <property type="molecule type" value="Genomic_DNA"/>
</dbReference>
<accession>A0A402DRE3</accession>
<feature type="region of interest" description="Disordered" evidence="1">
    <location>
        <begin position="1"/>
        <end position="114"/>
    </location>
</feature>
<gene>
    <name evidence="2" type="ORF">CBZ_17760</name>
</gene>
<feature type="compositionally biased region" description="Basic and acidic residues" evidence="1">
    <location>
        <begin position="102"/>
        <end position="114"/>
    </location>
</feature>
<feature type="compositionally biased region" description="Basic and acidic residues" evidence="1">
    <location>
        <begin position="63"/>
        <end position="88"/>
    </location>
</feature>
<proteinExistence type="predicted"/>
<protein>
    <submittedName>
        <fullName evidence="2">Uncharacterized protein</fullName>
    </submittedName>
</protein>
<evidence type="ECO:0000313" key="2">
    <source>
        <dbReference type="EMBL" id="GCE76720.1"/>
    </source>
</evidence>